<reference evidence="10" key="3">
    <citation type="submission" date="2021-01" db="UniProtKB">
        <authorList>
            <consortium name="EnsemblMetazoa"/>
        </authorList>
    </citation>
    <scope>IDENTIFICATION</scope>
</reference>
<gene>
    <name evidence="9" type="primary">muscle LIM</name>
</gene>
<evidence type="ECO:0000256" key="1">
    <source>
        <dbReference type="ARBA" id="ARBA00004123"/>
    </source>
</evidence>
<evidence type="ECO:0000313" key="10">
    <source>
        <dbReference type="EnsemblMetazoa" id="CLYHEMP022254.1"/>
    </source>
</evidence>
<keyword evidence="6" id="KW-0539">Nucleus</keyword>
<proteinExistence type="evidence at transcript level"/>
<dbReference type="Gene3D" id="2.10.110.10">
    <property type="entry name" value="Cysteine Rich Protein"/>
    <property type="match status" value="2"/>
</dbReference>
<evidence type="ECO:0000259" key="8">
    <source>
        <dbReference type="PROSITE" id="PS50023"/>
    </source>
</evidence>
<feature type="domain" description="LIM zinc-binding" evidence="8">
    <location>
        <begin position="9"/>
        <end position="72"/>
    </location>
</feature>
<dbReference type="OrthoDB" id="8062037at2759"/>
<reference evidence="9" key="1">
    <citation type="submission" date="2012-04" db="EMBL/GenBank/DDBJ databases">
        <authorList>
            <person name="Steinmetz P."/>
        </authorList>
    </citation>
    <scope>NUCLEOTIDE SEQUENCE</scope>
    <source>
        <tissue evidence="9">Whole animal</tissue>
    </source>
</reference>
<dbReference type="GO" id="GO:0060537">
    <property type="term" value="P:muscle tissue development"/>
    <property type="evidence" value="ECO:0007669"/>
    <property type="project" value="TreeGrafter"/>
</dbReference>
<dbReference type="EMBL" id="HE802049">
    <property type="protein sequence ID" value="CCH23130.1"/>
    <property type="molecule type" value="mRNA"/>
</dbReference>
<dbReference type="PANTHER" id="PTHR24215">
    <property type="entry name" value="RHO-GTPASE-ACTIVATING PROTEIN LRG1"/>
    <property type="match status" value="1"/>
</dbReference>
<dbReference type="SMART" id="SM00132">
    <property type="entry name" value="LIM"/>
    <property type="match status" value="2"/>
</dbReference>
<dbReference type="PROSITE" id="PS00478">
    <property type="entry name" value="LIM_DOMAIN_1"/>
    <property type="match status" value="1"/>
</dbReference>
<keyword evidence="3" id="KW-0677">Repeat</keyword>
<dbReference type="InterPro" id="IPR001781">
    <property type="entry name" value="Znf_LIM"/>
</dbReference>
<dbReference type="GO" id="GO:0045214">
    <property type="term" value="P:sarcomere organization"/>
    <property type="evidence" value="ECO:0007669"/>
    <property type="project" value="TreeGrafter"/>
</dbReference>
<evidence type="ECO:0000256" key="2">
    <source>
        <dbReference type="ARBA" id="ARBA00022723"/>
    </source>
</evidence>
<evidence type="ECO:0000256" key="7">
    <source>
        <dbReference type="PROSITE-ProRule" id="PRU00125"/>
    </source>
</evidence>
<comment type="subcellular location">
    <subcellularLocation>
        <location evidence="1">Nucleus</location>
    </subcellularLocation>
</comment>
<dbReference type="PANTHER" id="PTHR24215:SF35">
    <property type="entry name" value="MUSCLE LIM PROTEIN MLP84B"/>
    <property type="match status" value="1"/>
</dbReference>
<accession>I2G9E6</accession>
<evidence type="ECO:0000256" key="3">
    <source>
        <dbReference type="ARBA" id="ARBA00022737"/>
    </source>
</evidence>
<dbReference type="CDD" id="cd09326">
    <property type="entry name" value="LIM_CRP_like"/>
    <property type="match status" value="2"/>
</dbReference>
<keyword evidence="2 7" id="KW-0479">Metal-binding</keyword>
<keyword evidence="4 7" id="KW-0862">Zinc</keyword>
<feature type="domain" description="LIM zinc-binding" evidence="8">
    <location>
        <begin position="113"/>
        <end position="175"/>
    </location>
</feature>
<dbReference type="EnsemblMetazoa" id="CLYHEMT022254.1">
    <property type="protein sequence ID" value="CLYHEMP022254.1"/>
    <property type="gene ID" value="CLYHEMG022254"/>
</dbReference>
<dbReference type="AlphaFoldDB" id="I2G9E6"/>
<dbReference type="SUPFAM" id="SSF57716">
    <property type="entry name" value="Glucocorticoid receptor-like (DNA-binding domain)"/>
    <property type="match status" value="4"/>
</dbReference>
<dbReference type="PROSITE" id="PS50023">
    <property type="entry name" value="LIM_DOMAIN_2"/>
    <property type="match status" value="2"/>
</dbReference>
<dbReference type="Proteomes" id="UP000594262">
    <property type="component" value="Unplaced"/>
</dbReference>
<name>I2G9E6_9CNID</name>
<evidence type="ECO:0000256" key="5">
    <source>
        <dbReference type="ARBA" id="ARBA00023038"/>
    </source>
</evidence>
<keyword evidence="11" id="KW-1185">Reference proteome</keyword>
<keyword evidence="5 7" id="KW-0440">LIM domain</keyword>
<sequence length="195" mass="20748">MPFKPVAAPKCGRCGKSVYPAEQRLAANCSWHFGGCFTCKICNKTLSSTTLAEHKESKEIYCKSCYGKHFGPKGYGYGAGAGTLSMDAGANGWAKNNAPLNENLSSHKYLGGNECGRCGGSVYSAEEILGAGLSWHKGCFTCKDCNKRLDSKTVSENIDEQDIYCKACYGKHFAPKGYGYGSGAGALKNTGMTPS</sequence>
<dbReference type="FunFam" id="2.10.110.10:FF:000001">
    <property type="entry name" value="Cysteine and glycine-rich protein 1"/>
    <property type="match status" value="2"/>
</dbReference>
<dbReference type="GO" id="GO:0030018">
    <property type="term" value="C:Z disc"/>
    <property type="evidence" value="ECO:0007669"/>
    <property type="project" value="TreeGrafter"/>
</dbReference>
<dbReference type="GO" id="GO:0046872">
    <property type="term" value="F:metal ion binding"/>
    <property type="evidence" value="ECO:0007669"/>
    <property type="project" value="UniProtKB-KW"/>
</dbReference>
<evidence type="ECO:0000313" key="9">
    <source>
        <dbReference type="EMBL" id="CCH23130.1"/>
    </source>
</evidence>
<dbReference type="GO" id="GO:0008307">
    <property type="term" value="F:structural constituent of muscle"/>
    <property type="evidence" value="ECO:0007669"/>
    <property type="project" value="TreeGrafter"/>
</dbReference>
<dbReference type="GO" id="GO:0042805">
    <property type="term" value="F:actinin binding"/>
    <property type="evidence" value="ECO:0007669"/>
    <property type="project" value="TreeGrafter"/>
</dbReference>
<protein>
    <submittedName>
        <fullName evidence="9 10">Cysteine and glycine-rich protein</fullName>
    </submittedName>
</protein>
<reference evidence="9" key="2">
    <citation type="submission" date="2012-05" db="EMBL/GenBank/DDBJ databases">
        <title>Independent evolution of striated muscles in cnidarians and bilaterians.</title>
        <authorList>
            <person name="Steinmetz P.R.H."/>
            <person name="Kraus J.E.M."/>
            <person name="Larroux C."/>
            <person name="Hammel J.U."/>
            <person name="Amon-Hassenzahl A."/>
            <person name="Houliston E."/>
            <person name="Woerheide G."/>
            <person name="Nickel M."/>
            <person name="Degnan B.M."/>
            <person name="Technau U."/>
        </authorList>
    </citation>
    <scope>NUCLEOTIDE SEQUENCE</scope>
    <source>
        <tissue evidence="9">Whole animal</tissue>
    </source>
</reference>
<evidence type="ECO:0000256" key="4">
    <source>
        <dbReference type="ARBA" id="ARBA00022833"/>
    </source>
</evidence>
<evidence type="ECO:0000256" key="6">
    <source>
        <dbReference type="ARBA" id="ARBA00023242"/>
    </source>
</evidence>
<organism evidence="9">
    <name type="scientific">Clytia hemisphaerica</name>
    <dbReference type="NCBI Taxonomy" id="252671"/>
    <lineage>
        <taxon>Eukaryota</taxon>
        <taxon>Metazoa</taxon>
        <taxon>Cnidaria</taxon>
        <taxon>Hydrozoa</taxon>
        <taxon>Hydroidolina</taxon>
        <taxon>Leptothecata</taxon>
        <taxon>Obeliida</taxon>
        <taxon>Clytiidae</taxon>
        <taxon>Clytia</taxon>
    </lineage>
</organism>
<evidence type="ECO:0000313" key="11">
    <source>
        <dbReference type="Proteomes" id="UP000594262"/>
    </source>
</evidence>
<dbReference type="GO" id="GO:0005634">
    <property type="term" value="C:nucleus"/>
    <property type="evidence" value="ECO:0007669"/>
    <property type="project" value="UniProtKB-SubCell"/>
</dbReference>
<dbReference type="Pfam" id="PF00412">
    <property type="entry name" value="LIM"/>
    <property type="match status" value="2"/>
</dbReference>